<gene>
    <name evidence="2" type="ORF">DFR67_1232</name>
</gene>
<evidence type="ECO:0000313" key="3">
    <source>
        <dbReference type="Proteomes" id="UP000247591"/>
    </source>
</evidence>
<keyword evidence="3" id="KW-1185">Reference proteome</keyword>
<proteinExistence type="predicted"/>
<dbReference type="EMBL" id="QJSP01000023">
    <property type="protein sequence ID" value="PYE12279.1"/>
    <property type="molecule type" value="Genomic_DNA"/>
</dbReference>
<name>A0A318REX9_WILLI</name>
<sequence>MELATDLASSIKPRKSSLDEIPAGGVPMGLVKRQLLPVAGKARCS</sequence>
<organism evidence="2 3">
    <name type="scientific">Williamsia limnetica</name>
    <dbReference type="NCBI Taxonomy" id="882452"/>
    <lineage>
        <taxon>Bacteria</taxon>
        <taxon>Bacillati</taxon>
        <taxon>Actinomycetota</taxon>
        <taxon>Actinomycetes</taxon>
        <taxon>Mycobacteriales</taxon>
        <taxon>Nocardiaceae</taxon>
        <taxon>Williamsia</taxon>
    </lineage>
</organism>
<dbReference type="Proteomes" id="UP000247591">
    <property type="component" value="Unassembled WGS sequence"/>
</dbReference>
<protein>
    <submittedName>
        <fullName evidence="2">Uncharacterized protein</fullName>
    </submittedName>
</protein>
<accession>A0A318REX9</accession>
<feature type="region of interest" description="Disordered" evidence="1">
    <location>
        <begin position="1"/>
        <end position="23"/>
    </location>
</feature>
<evidence type="ECO:0000256" key="1">
    <source>
        <dbReference type="SAM" id="MobiDB-lite"/>
    </source>
</evidence>
<reference evidence="2 3" key="1">
    <citation type="submission" date="2018-06" db="EMBL/GenBank/DDBJ databases">
        <title>Genomic Encyclopedia of Type Strains, Phase IV (KMG-IV): sequencing the most valuable type-strain genomes for metagenomic binning, comparative biology and taxonomic classification.</title>
        <authorList>
            <person name="Goeker M."/>
        </authorList>
    </citation>
    <scope>NUCLEOTIDE SEQUENCE [LARGE SCALE GENOMIC DNA]</scope>
    <source>
        <strain evidence="2 3">DSM 45521</strain>
    </source>
</reference>
<comment type="caution">
    <text evidence="2">The sequence shown here is derived from an EMBL/GenBank/DDBJ whole genome shotgun (WGS) entry which is preliminary data.</text>
</comment>
<dbReference type="AlphaFoldDB" id="A0A318REX9"/>
<evidence type="ECO:0000313" key="2">
    <source>
        <dbReference type="EMBL" id="PYE12279.1"/>
    </source>
</evidence>